<organism evidence="7 8">
    <name type="scientific">Janthinobacterium lividum</name>
    <dbReference type="NCBI Taxonomy" id="29581"/>
    <lineage>
        <taxon>Bacteria</taxon>
        <taxon>Pseudomonadati</taxon>
        <taxon>Pseudomonadota</taxon>
        <taxon>Betaproteobacteria</taxon>
        <taxon>Burkholderiales</taxon>
        <taxon>Oxalobacteraceae</taxon>
        <taxon>Janthinobacterium</taxon>
    </lineage>
</organism>
<accession>A0ABU0XZ90</accession>
<keyword evidence="3" id="KW-0472">Membrane</keyword>
<evidence type="ECO:0000256" key="3">
    <source>
        <dbReference type="ARBA" id="ARBA00022475"/>
    </source>
</evidence>
<dbReference type="SMART" id="SM00382">
    <property type="entry name" value="AAA"/>
    <property type="match status" value="1"/>
</dbReference>
<dbReference type="PANTHER" id="PTHR42788">
    <property type="entry name" value="TAURINE IMPORT ATP-BINDING PROTEIN-RELATED"/>
    <property type="match status" value="1"/>
</dbReference>
<dbReference type="SUPFAM" id="SSF52540">
    <property type="entry name" value="P-loop containing nucleoside triphosphate hydrolases"/>
    <property type="match status" value="1"/>
</dbReference>
<dbReference type="PROSITE" id="PS50893">
    <property type="entry name" value="ABC_TRANSPORTER_2"/>
    <property type="match status" value="1"/>
</dbReference>
<evidence type="ECO:0000256" key="4">
    <source>
        <dbReference type="ARBA" id="ARBA00022741"/>
    </source>
</evidence>
<dbReference type="RefSeq" id="WP_307780386.1">
    <property type="nucleotide sequence ID" value="NZ_JAVFKP010000007.1"/>
</dbReference>
<keyword evidence="4" id="KW-0547">Nucleotide-binding</keyword>
<reference evidence="7 8" key="1">
    <citation type="submission" date="2023-08" db="EMBL/GenBank/DDBJ databases">
        <title>Draft genome sequence of Janthinobacterium lividum.</title>
        <authorList>
            <person name="Chun B.H."/>
            <person name="Lee Y."/>
        </authorList>
    </citation>
    <scope>NUCLEOTIDE SEQUENCE [LARGE SCALE GENOMIC DNA]</scope>
    <source>
        <strain evidence="7 8">AMJK</strain>
    </source>
</reference>
<evidence type="ECO:0000256" key="5">
    <source>
        <dbReference type="ARBA" id="ARBA00022840"/>
    </source>
</evidence>
<dbReference type="Gene3D" id="3.40.50.300">
    <property type="entry name" value="P-loop containing nucleotide triphosphate hydrolases"/>
    <property type="match status" value="1"/>
</dbReference>
<dbReference type="Proteomes" id="UP001237592">
    <property type="component" value="Unassembled WGS sequence"/>
</dbReference>
<dbReference type="InterPro" id="IPR027417">
    <property type="entry name" value="P-loop_NTPase"/>
</dbReference>
<dbReference type="InterPro" id="IPR003593">
    <property type="entry name" value="AAA+_ATPase"/>
</dbReference>
<name>A0ABU0XZ90_9BURK</name>
<dbReference type="Pfam" id="PF00005">
    <property type="entry name" value="ABC_tran"/>
    <property type="match status" value="1"/>
</dbReference>
<dbReference type="InterPro" id="IPR003439">
    <property type="entry name" value="ABC_transporter-like_ATP-bd"/>
</dbReference>
<evidence type="ECO:0000256" key="2">
    <source>
        <dbReference type="ARBA" id="ARBA00022448"/>
    </source>
</evidence>
<comment type="caution">
    <text evidence="7">The sequence shown here is derived from an EMBL/GenBank/DDBJ whole genome shotgun (WGS) entry which is preliminary data.</text>
</comment>
<evidence type="ECO:0000259" key="6">
    <source>
        <dbReference type="PROSITE" id="PS50893"/>
    </source>
</evidence>
<keyword evidence="8" id="KW-1185">Reference proteome</keyword>
<keyword evidence="3" id="KW-1003">Cell membrane</keyword>
<dbReference type="InterPro" id="IPR050166">
    <property type="entry name" value="ABC_transporter_ATP-bind"/>
</dbReference>
<dbReference type="CDD" id="cd03293">
    <property type="entry name" value="ABC_NrtD_SsuB_transporters"/>
    <property type="match status" value="1"/>
</dbReference>
<gene>
    <name evidence="7" type="ORF">RB624_23755</name>
</gene>
<dbReference type="EMBL" id="JAVFKP010000007">
    <property type="protein sequence ID" value="MDQ4628905.1"/>
    <property type="molecule type" value="Genomic_DNA"/>
</dbReference>
<dbReference type="PANTHER" id="PTHR42788:SF13">
    <property type="entry name" value="ALIPHATIC SULFONATES IMPORT ATP-BINDING PROTEIN SSUB"/>
    <property type="match status" value="1"/>
</dbReference>
<protein>
    <submittedName>
        <fullName evidence="7">ABC transporter ATP-binding protein</fullName>
    </submittedName>
</protein>
<dbReference type="GO" id="GO:0005524">
    <property type="term" value="F:ATP binding"/>
    <property type="evidence" value="ECO:0007669"/>
    <property type="project" value="UniProtKB-KW"/>
</dbReference>
<keyword evidence="2" id="KW-0813">Transport</keyword>
<sequence length="285" mass="31767">MASTLQPLHEALPGPQLRLVPETAQPRLELRGLTRDFTLNARPVRVVDNLSLSIAKGEFVSLIGPSGSGKSTILNMLSGVLERTAGDVLVDGVGLSSSDMMRELGYVFQSDNCYPWRSVADNIGLGLELAGIPKPERRRRVAEAIERIGLQGFERAFPKMLSGGMRQRVSLMRTLIMRPSILLMDEPFGALDTHTKFEMHKLLLELWQAEQQTVVFITHDLGEAITLSDRIVVLSARPGRIKEIFDVRLPRPRDALSVRELPEYSALFARIWHSLGEEFNKGEAT</sequence>
<evidence type="ECO:0000313" key="7">
    <source>
        <dbReference type="EMBL" id="MDQ4628905.1"/>
    </source>
</evidence>
<feature type="domain" description="ABC transporter" evidence="6">
    <location>
        <begin position="28"/>
        <end position="261"/>
    </location>
</feature>
<proteinExistence type="inferred from homology"/>
<evidence type="ECO:0000256" key="1">
    <source>
        <dbReference type="ARBA" id="ARBA00005417"/>
    </source>
</evidence>
<comment type="similarity">
    <text evidence="1">Belongs to the ABC transporter superfamily.</text>
</comment>
<evidence type="ECO:0000313" key="8">
    <source>
        <dbReference type="Proteomes" id="UP001237592"/>
    </source>
</evidence>
<keyword evidence="5 7" id="KW-0067">ATP-binding</keyword>